<evidence type="ECO:0000313" key="3">
    <source>
        <dbReference type="Proteomes" id="UP000054270"/>
    </source>
</evidence>
<sequence>AIRRAEDAERMQQSLQAEGTSLMRALDAMQSKIVELTGAKLDLAEKVESLEHTVRSRDTFISQLENDLGEAREETERIEKAWEEKLAEQEKRHREIQNGTTDIQKAHAELQEELD</sequence>
<reference evidence="3" key="1">
    <citation type="submission" date="2014-04" db="EMBL/GenBank/DDBJ databases">
        <title>Evolutionary Origins and Diversification of the Mycorrhizal Mutualists.</title>
        <authorList>
            <consortium name="DOE Joint Genome Institute"/>
            <consortium name="Mycorrhizal Genomics Consortium"/>
            <person name="Kohler A."/>
            <person name="Kuo A."/>
            <person name="Nagy L.G."/>
            <person name="Floudas D."/>
            <person name="Copeland A."/>
            <person name="Barry K.W."/>
            <person name="Cichocki N."/>
            <person name="Veneault-Fourrey C."/>
            <person name="LaButti K."/>
            <person name="Lindquist E.A."/>
            <person name="Lipzen A."/>
            <person name="Lundell T."/>
            <person name="Morin E."/>
            <person name="Murat C."/>
            <person name="Riley R."/>
            <person name="Ohm R."/>
            <person name="Sun H."/>
            <person name="Tunlid A."/>
            <person name="Henrissat B."/>
            <person name="Grigoriev I.V."/>
            <person name="Hibbett D.S."/>
            <person name="Martin F."/>
        </authorList>
    </citation>
    <scope>NUCLEOTIDE SEQUENCE [LARGE SCALE GENOMIC DNA]</scope>
    <source>
        <strain evidence="3">FD-334 SS-4</strain>
    </source>
</reference>
<dbReference type="OrthoDB" id="10255630at2759"/>
<evidence type="ECO:0000313" key="2">
    <source>
        <dbReference type="EMBL" id="KJA13830.1"/>
    </source>
</evidence>
<feature type="region of interest" description="Disordered" evidence="1">
    <location>
        <begin position="91"/>
        <end position="115"/>
    </location>
</feature>
<dbReference type="AlphaFoldDB" id="A0A0D2NZH9"/>
<feature type="non-terminal residue" evidence="2">
    <location>
        <position position="1"/>
    </location>
</feature>
<feature type="compositionally biased region" description="Basic and acidic residues" evidence="1">
    <location>
        <begin position="104"/>
        <end position="115"/>
    </location>
</feature>
<evidence type="ECO:0000256" key="1">
    <source>
        <dbReference type="SAM" id="MobiDB-lite"/>
    </source>
</evidence>
<dbReference type="Proteomes" id="UP000054270">
    <property type="component" value="Unassembled WGS sequence"/>
</dbReference>
<accession>A0A0D2NZH9</accession>
<feature type="non-terminal residue" evidence="2">
    <location>
        <position position="115"/>
    </location>
</feature>
<keyword evidence="3" id="KW-1185">Reference proteome</keyword>
<organism evidence="2 3">
    <name type="scientific">Hypholoma sublateritium (strain FD-334 SS-4)</name>
    <dbReference type="NCBI Taxonomy" id="945553"/>
    <lineage>
        <taxon>Eukaryota</taxon>
        <taxon>Fungi</taxon>
        <taxon>Dikarya</taxon>
        <taxon>Basidiomycota</taxon>
        <taxon>Agaricomycotina</taxon>
        <taxon>Agaricomycetes</taxon>
        <taxon>Agaricomycetidae</taxon>
        <taxon>Agaricales</taxon>
        <taxon>Agaricineae</taxon>
        <taxon>Strophariaceae</taxon>
        <taxon>Hypholoma</taxon>
    </lineage>
</organism>
<dbReference type="EMBL" id="KN817711">
    <property type="protein sequence ID" value="KJA13830.1"/>
    <property type="molecule type" value="Genomic_DNA"/>
</dbReference>
<name>A0A0D2NZH9_HYPSF</name>
<dbReference type="STRING" id="945553.A0A0D2NZH9"/>
<gene>
    <name evidence="2" type="ORF">HYPSUDRAFT_95116</name>
</gene>
<proteinExistence type="predicted"/>
<protein>
    <submittedName>
        <fullName evidence="2">Uncharacterized protein</fullName>
    </submittedName>
</protein>